<evidence type="ECO:0000313" key="4">
    <source>
        <dbReference type="Proteomes" id="UP000657574"/>
    </source>
</evidence>
<keyword evidence="4" id="KW-1185">Reference proteome</keyword>
<protein>
    <recommendedName>
        <fullName evidence="5">Peptide zinc metalloprotease protein</fullName>
    </recommendedName>
</protein>
<feature type="transmembrane region" description="Helical" evidence="2">
    <location>
        <begin position="253"/>
        <end position="271"/>
    </location>
</feature>
<organism evidence="3 4">
    <name type="scientific">Streptomyces brasiliensis</name>
    <dbReference type="NCBI Taxonomy" id="1954"/>
    <lineage>
        <taxon>Bacteria</taxon>
        <taxon>Bacillati</taxon>
        <taxon>Actinomycetota</taxon>
        <taxon>Actinomycetes</taxon>
        <taxon>Kitasatosporales</taxon>
        <taxon>Streptomycetaceae</taxon>
        <taxon>Streptomyces</taxon>
    </lineage>
</organism>
<evidence type="ECO:0000256" key="1">
    <source>
        <dbReference type="SAM" id="MobiDB-lite"/>
    </source>
</evidence>
<sequence length="634" mass="66718">MRTVFMTARSAPGREDNTVANGQGALDPTPAGTAVWDGVEALPGDGCAEPLFPVPRLGAGLQRLGEYQGSGFRERKYLVRRGDGQVVQLSRLLYLVVEAIDGVRDTEGISHRVSGRFGREISADNVEYLVEQKLEPLGLTVPVGQEDDQPVTGPRSDLLLVLKGHRVIFPERQVARIAKALAWLHRPPVVVAVLAAVAALDLWLFAYHGAMQPVLQVLEQPVLMLAVFVLIVASLVFHEFGHASACRYGGARPGSIGFGLFLIWPSMYTDVTDVYRVNRAGRIRTDLGGVYFNSVFVLGLAGAYVVTGQPFFLAAIYLVHFEILEQLMPALRLDGYYILGDLAGIPDLFGKIKPILVSMLPGRPTPAEAAGLKRSARIIVTAWVLTMVPLIVAELAYVLWNLPRLLATGLRSLSEQAVGTWSAFADGQIAAGLVGVVGEFMLLCPLAGAAYLCVRLIGRLVRATFRATEGNARLRLAVCAGTLAATGALTAAWVGGMTPKPLPPGAPIVPLLQPGVPTLRAPASPAAETPQDDAQPEPPVLTDPSPAASSLTPSPSAVPSDEATTASASPPAETETASVAPSPKKASPSPSRGQNSTPPTPSSPAATPSVTPSASPPDSGFPTPTLSFPGPLVS</sequence>
<feature type="transmembrane region" description="Helical" evidence="2">
    <location>
        <begin position="378"/>
        <end position="400"/>
    </location>
</feature>
<reference evidence="3" key="2">
    <citation type="submission" date="2020-09" db="EMBL/GenBank/DDBJ databases">
        <authorList>
            <person name="Sun Q."/>
            <person name="Ohkuma M."/>
        </authorList>
    </citation>
    <scope>NUCLEOTIDE SEQUENCE</scope>
    <source>
        <strain evidence="3">JCM 3086</strain>
    </source>
</reference>
<evidence type="ECO:0000256" key="2">
    <source>
        <dbReference type="SAM" id="Phobius"/>
    </source>
</evidence>
<comment type="caution">
    <text evidence="3">The sequence shown here is derived from an EMBL/GenBank/DDBJ whole genome shotgun (WGS) entry which is preliminary data.</text>
</comment>
<keyword evidence="2" id="KW-1133">Transmembrane helix</keyword>
<dbReference type="EMBL" id="BMQA01000093">
    <property type="protein sequence ID" value="GGJ66641.1"/>
    <property type="molecule type" value="Genomic_DNA"/>
</dbReference>
<feature type="transmembrane region" description="Helical" evidence="2">
    <location>
        <begin position="189"/>
        <end position="210"/>
    </location>
</feature>
<keyword evidence="2" id="KW-0812">Transmembrane</keyword>
<gene>
    <name evidence="3" type="ORF">GCM10010121_091600</name>
</gene>
<evidence type="ECO:0000313" key="3">
    <source>
        <dbReference type="EMBL" id="GGJ66641.1"/>
    </source>
</evidence>
<feature type="region of interest" description="Disordered" evidence="1">
    <location>
        <begin position="505"/>
        <end position="634"/>
    </location>
</feature>
<dbReference type="PANTHER" id="PTHR24216">
    <property type="entry name" value="PAXILLIN-RELATED"/>
    <property type="match status" value="1"/>
</dbReference>
<feature type="compositionally biased region" description="Low complexity" evidence="1">
    <location>
        <begin position="603"/>
        <end position="617"/>
    </location>
</feature>
<dbReference type="PANTHER" id="PTHR24216:SF65">
    <property type="entry name" value="PAXILLIN-LIKE PROTEIN 1"/>
    <property type="match status" value="1"/>
</dbReference>
<keyword evidence="2" id="KW-0472">Membrane</keyword>
<reference evidence="3" key="1">
    <citation type="journal article" date="2014" name="Int. J. Syst. Evol. Microbiol.">
        <title>Complete genome sequence of Corynebacterium casei LMG S-19264T (=DSM 44701T), isolated from a smear-ripened cheese.</title>
        <authorList>
            <consortium name="US DOE Joint Genome Institute (JGI-PGF)"/>
            <person name="Walter F."/>
            <person name="Albersmeier A."/>
            <person name="Kalinowski J."/>
            <person name="Ruckert C."/>
        </authorList>
    </citation>
    <scope>NUCLEOTIDE SEQUENCE</scope>
    <source>
        <strain evidence="3">JCM 3086</strain>
    </source>
</reference>
<accession>A0A917P8F3</accession>
<feature type="transmembrane region" description="Helical" evidence="2">
    <location>
        <begin position="474"/>
        <end position="494"/>
    </location>
</feature>
<feature type="transmembrane region" description="Helical" evidence="2">
    <location>
        <begin position="291"/>
        <end position="319"/>
    </location>
</feature>
<feature type="transmembrane region" description="Helical" evidence="2">
    <location>
        <begin position="429"/>
        <end position="454"/>
    </location>
</feature>
<dbReference type="AlphaFoldDB" id="A0A917P8F3"/>
<name>A0A917P8F3_9ACTN</name>
<evidence type="ECO:0008006" key="5">
    <source>
        <dbReference type="Google" id="ProtNLM"/>
    </source>
</evidence>
<proteinExistence type="predicted"/>
<dbReference type="Proteomes" id="UP000657574">
    <property type="component" value="Unassembled WGS sequence"/>
</dbReference>
<feature type="compositionally biased region" description="Low complexity" evidence="1">
    <location>
        <begin position="544"/>
        <end position="591"/>
    </location>
</feature>
<feature type="transmembrane region" description="Helical" evidence="2">
    <location>
        <begin position="222"/>
        <end position="241"/>
    </location>
</feature>
<dbReference type="CDD" id="cd05709">
    <property type="entry name" value="S2P-M50"/>
    <property type="match status" value="1"/>
</dbReference>